<accession>A0A2W4WK09</accession>
<proteinExistence type="predicted"/>
<dbReference type="InterPro" id="IPR011765">
    <property type="entry name" value="Pept_M16_N"/>
</dbReference>
<comment type="caution">
    <text evidence="3">The sequence shown here is derived from an EMBL/GenBank/DDBJ whole genome shotgun (WGS) entry which is preliminary data.</text>
</comment>
<dbReference type="Gene3D" id="3.30.830.10">
    <property type="entry name" value="Metalloenzyme, LuxS/M16 peptidase-like"/>
    <property type="match status" value="2"/>
</dbReference>
<evidence type="ECO:0000259" key="1">
    <source>
        <dbReference type="Pfam" id="PF00675"/>
    </source>
</evidence>
<dbReference type="Pfam" id="PF05193">
    <property type="entry name" value="Peptidase_M16_C"/>
    <property type="match status" value="1"/>
</dbReference>
<evidence type="ECO:0000313" key="3">
    <source>
        <dbReference type="EMBL" id="PZO45463.1"/>
    </source>
</evidence>
<dbReference type="AlphaFoldDB" id="A0A2W4WK09"/>
<sequence>MAVENPVADIVACRIFIRAGQLQEVAETSGLFDLLTAVLTKGTTTKTALEIAEIVESMGASFGADSSSDYSIVSLKTVSADFETVLSLAAEVLRKPSFPEHEIELERRLLLQGLKSMKEQPFSVTYNHLREAMYAGHPYGLSHAQSELCLKGFTQKDLHSAHQQYFRPDNMVITIVGRLSPNLALKLVDQFFGDWALPAEPLPPVRLPPLTGAAQKIVTVQETNQAFIVLGHLAGSVSDPDYAALKLISTYLGNGLSSRLFVELREKQGLAYDVSAFYPTRLGASQFVAYIGTAPENLQVALAGLQGEIARLKTTPLSEEELQVSKNKILGQYALGKQTNGQIAQTYGWYEVLGLGMAFDEAFPAAIAAVTCADIQAAAQRCFIEQSVSILGPAATVEPLKSV</sequence>
<dbReference type="PANTHER" id="PTHR11851">
    <property type="entry name" value="METALLOPROTEASE"/>
    <property type="match status" value="1"/>
</dbReference>
<name>A0A2W4WK09_9CYAN</name>
<dbReference type="InterPro" id="IPR011249">
    <property type="entry name" value="Metalloenz_LuxS/M16"/>
</dbReference>
<reference evidence="3 4" key="2">
    <citation type="submission" date="2018-06" db="EMBL/GenBank/DDBJ databases">
        <title>Metagenomic assembly of (sub)arctic Cyanobacteria and their associated microbiome from non-axenic cultures.</title>
        <authorList>
            <person name="Baurain D."/>
        </authorList>
    </citation>
    <scope>NUCLEOTIDE SEQUENCE [LARGE SCALE GENOMIC DNA]</scope>
    <source>
        <strain evidence="3">ULC027bin1</strain>
    </source>
</reference>
<gene>
    <name evidence="3" type="ORF">DCF15_21515</name>
</gene>
<dbReference type="PANTHER" id="PTHR11851:SF224">
    <property type="entry name" value="PROCESSING PROTEASE"/>
    <property type="match status" value="1"/>
</dbReference>
<organism evidence="3 4">
    <name type="scientific">Phormidesmis priestleyi</name>
    <dbReference type="NCBI Taxonomy" id="268141"/>
    <lineage>
        <taxon>Bacteria</taxon>
        <taxon>Bacillati</taxon>
        <taxon>Cyanobacteriota</taxon>
        <taxon>Cyanophyceae</taxon>
        <taxon>Leptolyngbyales</taxon>
        <taxon>Leptolyngbyaceae</taxon>
        <taxon>Phormidesmis</taxon>
    </lineage>
</organism>
<protein>
    <submittedName>
        <fullName evidence="3">Peptidase M16</fullName>
    </submittedName>
</protein>
<evidence type="ECO:0000259" key="2">
    <source>
        <dbReference type="Pfam" id="PF05193"/>
    </source>
</evidence>
<feature type="domain" description="Peptidase M16 C-terminal" evidence="2">
    <location>
        <begin position="153"/>
        <end position="328"/>
    </location>
</feature>
<dbReference type="Proteomes" id="UP000249794">
    <property type="component" value="Unassembled WGS sequence"/>
</dbReference>
<dbReference type="InterPro" id="IPR007863">
    <property type="entry name" value="Peptidase_M16_C"/>
</dbReference>
<dbReference type="GO" id="GO:0046872">
    <property type="term" value="F:metal ion binding"/>
    <property type="evidence" value="ECO:0007669"/>
    <property type="project" value="InterPro"/>
</dbReference>
<feature type="domain" description="Peptidase M16 N-terminal" evidence="1">
    <location>
        <begin position="3"/>
        <end position="143"/>
    </location>
</feature>
<dbReference type="InterPro" id="IPR050361">
    <property type="entry name" value="MPP/UQCRC_Complex"/>
</dbReference>
<dbReference type="EMBL" id="QBMP01000356">
    <property type="protein sequence ID" value="PZO45463.1"/>
    <property type="molecule type" value="Genomic_DNA"/>
</dbReference>
<dbReference type="SUPFAM" id="SSF63411">
    <property type="entry name" value="LuxS/MPP-like metallohydrolase"/>
    <property type="match status" value="2"/>
</dbReference>
<reference evidence="4" key="1">
    <citation type="submission" date="2018-04" db="EMBL/GenBank/DDBJ databases">
        <authorList>
            <person name="Cornet L."/>
        </authorList>
    </citation>
    <scope>NUCLEOTIDE SEQUENCE [LARGE SCALE GENOMIC DNA]</scope>
</reference>
<evidence type="ECO:0000313" key="4">
    <source>
        <dbReference type="Proteomes" id="UP000249794"/>
    </source>
</evidence>
<dbReference type="Pfam" id="PF00675">
    <property type="entry name" value="Peptidase_M16"/>
    <property type="match status" value="1"/>
</dbReference>